<dbReference type="PANTHER" id="PTHR11773">
    <property type="entry name" value="GLYCINE DEHYDROGENASE, DECARBOXYLATING"/>
    <property type="match status" value="1"/>
</dbReference>
<dbReference type="InterPro" id="IPR020581">
    <property type="entry name" value="GDC_P"/>
</dbReference>
<comment type="subunit">
    <text evidence="7">The glycine cleavage system is composed of four proteins: P, T, L and H.</text>
</comment>
<comment type="subcellular location">
    <subcellularLocation>
        <location evidence="7">Mitochondrion</location>
    </subcellularLocation>
</comment>
<dbReference type="EC" id="1.4.4.2" evidence="7"/>
<evidence type="ECO:0000259" key="8">
    <source>
        <dbReference type="Pfam" id="PF02347"/>
    </source>
</evidence>
<keyword evidence="4 7" id="KW-0560">Oxidoreductase</keyword>
<dbReference type="InterPro" id="IPR049315">
    <property type="entry name" value="GDC-P_N"/>
</dbReference>
<dbReference type="Pfam" id="PF21478">
    <property type="entry name" value="GcvP2_C"/>
    <property type="match status" value="1"/>
</dbReference>
<dbReference type="FunFam" id="3.40.640.10:FF:000005">
    <property type="entry name" value="Glycine dehydrogenase (decarboxylating), mitochondrial"/>
    <property type="match status" value="1"/>
</dbReference>
<evidence type="ECO:0000259" key="9">
    <source>
        <dbReference type="Pfam" id="PF21478"/>
    </source>
</evidence>
<evidence type="ECO:0000256" key="4">
    <source>
        <dbReference type="ARBA" id="ARBA00023002"/>
    </source>
</evidence>
<dbReference type="PANTHER" id="PTHR11773:SF1">
    <property type="entry name" value="GLYCINE DEHYDROGENASE (DECARBOXYLATING), MITOCHONDRIAL"/>
    <property type="match status" value="1"/>
</dbReference>
<comment type="catalytic activity">
    <reaction evidence="5 7">
        <text>N(6)-[(R)-lipoyl]-L-lysyl-[glycine-cleavage complex H protein] + glycine + H(+) = N(6)-[(R)-S(8)-aminomethyldihydrolipoyl]-L-lysyl-[glycine-cleavage complex H protein] + CO2</text>
        <dbReference type="Rhea" id="RHEA:24304"/>
        <dbReference type="Rhea" id="RHEA-COMP:10494"/>
        <dbReference type="Rhea" id="RHEA-COMP:10495"/>
        <dbReference type="ChEBI" id="CHEBI:15378"/>
        <dbReference type="ChEBI" id="CHEBI:16526"/>
        <dbReference type="ChEBI" id="CHEBI:57305"/>
        <dbReference type="ChEBI" id="CHEBI:83099"/>
        <dbReference type="ChEBI" id="CHEBI:83143"/>
        <dbReference type="EC" id="1.4.4.2"/>
    </reaction>
</comment>
<dbReference type="Gene3D" id="3.90.1150.10">
    <property type="entry name" value="Aspartate Aminotransferase, domain 1"/>
    <property type="match status" value="2"/>
</dbReference>
<dbReference type="GO" id="GO:0004375">
    <property type="term" value="F:glycine dehydrogenase (decarboxylating) activity"/>
    <property type="evidence" value="ECO:0007669"/>
    <property type="project" value="UniProtKB-UniRule"/>
</dbReference>
<dbReference type="EnsemblMetazoa" id="CLYHEMT024569.1">
    <property type="protein sequence ID" value="CLYHEMP024569.1"/>
    <property type="gene ID" value="CLYHEMG024569"/>
</dbReference>
<evidence type="ECO:0000256" key="7">
    <source>
        <dbReference type="RuleBase" id="RU364056"/>
    </source>
</evidence>
<dbReference type="Pfam" id="PF02347">
    <property type="entry name" value="GDC-P"/>
    <property type="match status" value="2"/>
</dbReference>
<dbReference type="OrthoDB" id="6537869at2759"/>
<keyword evidence="7" id="KW-0496">Mitochondrion</keyword>
<feature type="domain" description="Glycine cleavage system P-protein N-terminal" evidence="8">
    <location>
        <begin position="532"/>
        <end position="802"/>
    </location>
</feature>
<evidence type="ECO:0000256" key="1">
    <source>
        <dbReference type="ARBA" id="ARBA00001933"/>
    </source>
</evidence>
<dbReference type="InterPro" id="IPR003437">
    <property type="entry name" value="GcvP"/>
</dbReference>
<evidence type="ECO:0000256" key="3">
    <source>
        <dbReference type="ARBA" id="ARBA00022898"/>
    </source>
</evidence>
<name>A0A7M5XJB6_9CNID</name>
<feature type="modified residue" description="N6-(pyridoxal phosphate)lysine" evidence="6">
    <location>
        <position position="760"/>
    </location>
</feature>
<evidence type="ECO:0000313" key="10">
    <source>
        <dbReference type="EnsemblMetazoa" id="CLYHEMP024569.1"/>
    </source>
</evidence>
<dbReference type="Gene3D" id="3.40.640.10">
    <property type="entry name" value="Type I PLP-dependent aspartate aminotransferase-like (Major domain)"/>
    <property type="match status" value="2"/>
</dbReference>
<keyword evidence="11" id="KW-1185">Reference proteome</keyword>
<dbReference type="GeneID" id="136821059"/>
<dbReference type="InterPro" id="IPR015422">
    <property type="entry name" value="PyrdxlP-dep_Trfase_small"/>
</dbReference>
<sequence>MASRLAVQSAWKIPGRFSSRFNVQKLRTSVQNSPRYISTTAHKFATQEEDDLFSIKEILPPQDAFAKRHIGPRKQYRNEMLRILNYEDIETFVEATLPSSIILKNDLDLDPPKTEEECLRRLREFGKLNKVWRSYIGLGYYNTIVPPTILRNLLENPGWTTQYTPYQAEISQGRLESLLNYQTMVSDLTALPFANSSLLDEGTAAAEALGLSFRVNKKKKFFIDKNCHPQTIALVETRASTIANASMEIIVGDYKEFDFSNKDVSGVLFQYPDTNGHIEDFTELVEKAHEGGALACCATDLLACAMLKPPGEFGCDVALGNSQRFGVPLGYGGPHAAFFSVTDNLKRFIPGRVVGVSKDVHGNPCYRLALQTREQHIRRDKATSNICTAQALLANMSGMYAVYHGPEGIANISKRVHNAALILAEGLKVGGYTLASESFFDTVKVVGIKDKQWCIDRAASKEINLREFPDGSLGISMDETIQEKDLDDLFWVFSCGETAAHIASEMSSPPQQSILSSDLKRKTSFLDHPVFNSYQSETKIVRYMKMLENKDLSLVHAMIALGSCTMKLNATSEMMAITWPKFTNIHPFVPKDQAEGYYQLFKELEDDLSEITGFDATSLQPNSGAQGEFAGLMTIKAYLKSIGQEHRNICIIPKSAHGTNPASAAMAGFKIIPVNTDKVGGIDYNDLASKVEKHRDNLAAIMITYPSTSGVFEPGIRDMCRLIHENGGQVYLDGANMNAQVGLCRPGDYGADVCHLNLHKTFCIPHGGGGPGMGPICVKKHLQPFLPTHPIVPPVGTDAEGAQPFGTIAAAPYGSAAVLSISWAYIKMMGPKGLTKATQIAILNANYMLHRLEGHFELRFRGPNGNCAHEFIVDCKEFKKSANIEVLDIAKRLQDYGFHAPTMAWPISTALMIEPTESETKAECDRLVDAMISIRQEIRDIEEGRMDKLNNPLKNSPHTQAVLMEENWDKPYSREVAAFPAPWSLRSKFWPTIGRVDDVHGDSHLICSCPPMESYEYDQKQGGLV</sequence>
<reference evidence="10" key="1">
    <citation type="submission" date="2021-01" db="UniProtKB">
        <authorList>
            <consortium name="EnsemblMetazoa"/>
        </authorList>
    </citation>
    <scope>IDENTIFICATION</scope>
</reference>
<comment type="similarity">
    <text evidence="2 7">Belongs to the GcvP family.</text>
</comment>
<dbReference type="CDD" id="cd00613">
    <property type="entry name" value="GDC-P"/>
    <property type="match status" value="2"/>
</dbReference>
<dbReference type="InterPro" id="IPR015424">
    <property type="entry name" value="PyrdxlP-dep_Trfase"/>
</dbReference>
<evidence type="ECO:0000313" key="11">
    <source>
        <dbReference type="Proteomes" id="UP000594262"/>
    </source>
</evidence>
<dbReference type="GO" id="GO:0005739">
    <property type="term" value="C:mitochondrion"/>
    <property type="evidence" value="ECO:0007669"/>
    <property type="project" value="UniProtKB-SubCell"/>
</dbReference>
<dbReference type="Proteomes" id="UP000594262">
    <property type="component" value="Unplaced"/>
</dbReference>
<comment type="cofactor">
    <cofactor evidence="1 6 7">
        <name>pyridoxal 5'-phosphate</name>
        <dbReference type="ChEBI" id="CHEBI:597326"/>
    </cofactor>
</comment>
<organism evidence="10 11">
    <name type="scientific">Clytia hemisphaerica</name>
    <dbReference type="NCBI Taxonomy" id="252671"/>
    <lineage>
        <taxon>Eukaryota</taxon>
        <taxon>Metazoa</taxon>
        <taxon>Cnidaria</taxon>
        <taxon>Hydrozoa</taxon>
        <taxon>Hydroidolina</taxon>
        <taxon>Leptothecata</taxon>
        <taxon>Obeliida</taxon>
        <taxon>Clytiidae</taxon>
        <taxon>Clytia</taxon>
    </lineage>
</organism>
<dbReference type="InterPro" id="IPR015421">
    <property type="entry name" value="PyrdxlP-dep_Trfase_major"/>
</dbReference>
<comment type="function">
    <text evidence="7">The glycine cleavage system catalyzes the degradation of glycine.</text>
</comment>
<evidence type="ECO:0000256" key="5">
    <source>
        <dbReference type="ARBA" id="ARBA00049026"/>
    </source>
</evidence>
<keyword evidence="7" id="KW-0809">Transit peptide</keyword>
<dbReference type="AlphaFoldDB" id="A0A7M5XJB6"/>
<protein>
    <recommendedName>
        <fullName evidence="7">Glycine cleavage system P protein</fullName>
        <ecNumber evidence="7">1.4.4.2</ecNumber>
    </recommendedName>
</protein>
<accession>A0A7M5XJB6</accession>
<evidence type="ECO:0000256" key="6">
    <source>
        <dbReference type="PIRSR" id="PIRSR603437-50"/>
    </source>
</evidence>
<dbReference type="RefSeq" id="XP_066933397.1">
    <property type="nucleotide sequence ID" value="XM_067077296.1"/>
</dbReference>
<dbReference type="NCBIfam" id="NF003346">
    <property type="entry name" value="PRK04366.1"/>
    <property type="match status" value="1"/>
</dbReference>
<dbReference type="GO" id="GO:0019464">
    <property type="term" value="P:glycine decarboxylation via glycine cleavage system"/>
    <property type="evidence" value="ECO:0007669"/>
    <property type="project" value="TreeGrafter"/>
</dbReference>
<dbReference type="GO" id="GO:0005960">
    <property type="term" value="C:glycine cleavage complex"/>
    <property type="evidence" value="ECO:0007669"/>
    <property type="project" value="TreeGrafter"/>
</dbReference>
<dbReference type="InterPro" id="IPR049316">
    <property type="entry name" value="GDC-P_C"/>
</dbReference>
<dbReference type="FunFam" id="3.90.1150.10:FF:000007">
    <property type="entry name" value="Glycine dehydrogenase (decarboxylating), mitochondrial"/>
    <property type="match status" value="1"/>
</dbReference>
<evidence type="ECO:0000256" key="2">
    <source>
        <dbReference type="ARBA" id="ARBA00010756"/>
    </source>
</evidence>
<keyword evidence="3 6" id="KW-0663">Pyridoxal phosphate</keyword>
<dbReference type="SUPFAM" id="SSF53383">
    <property type="entry name" value="PLP-dependent transferases"/>
    <property type="match status" value="2"/>
</dbReference>
<proteinExistence type="inferred from homology"/>
<feature type="domain" description="Glycine cleavage system P-protein N-terminal" evidence="8">
    <location>
        <begin position="67"/>
        <end position="493"/>
    </location>
</feature>
<dbReference type="HAMAP" id="MF_00711">
    <property type="entry name" value="GcvP"/>
    <property type="match status" value="1"/>
</dbReference>
<dbReference type="NCBIfam" id="TIGR00461">
    <property type="entry name" value="gcvP"/>
    <property type="match status" value="1"/>
</dbReference>
<feature type="domain" description="Glycine dehydrogenase C-terminal" evidence="9">
    <location>
        <begin position="837"/>
        <end position="958"/>
    </location>
</feature>
<dbReference type="FunFam" id="3.40.640.10:FF:000007">
    <property type="entry name" value="glycine dehydrogenase (Decarboxylating), mitochondrial"/>
    <property type="match status" value="1"/>
</dbReference>
<dbReference type="GO" id="GO:0030170">
    <property type="term" value="F:pyridoxal phosphate binding"/>
    <property type="evidence" value="ECO:0007669"/>
    <property type="project" value="TreeGrafter"/>
</dbReference>
<dbReference type="GO" id="GO:0016594">
    <property type="term" value="F:glycine binding"/>
    <property type="evidence" value="ECO:0007669"/>
    <property type="project" value="TreeGrafter"/>
</dbReference>